<evidence type="ECO:0000313" key="1">
    <source>
        <dbReference type="EMBL" id="MCJ8749054.1"/>
    </source>
</evidence>
<dbReference type="EMBL" id="CM041002">
    <property type="protein sequence ID" value="MCJ8749054.1"/>
    <property type="molecule type" value="Genomic_DNA"/>
</dbReference>
<proteinExistence type="predicted"/>
<reference evidence="1" key="1">
    <citation type="submission" date="2020-02" db="EMBL/GenBank/DDBJ databases">
        <title>Genome sequencing of the panga catfish, Pangasius djambal.</title>
        <authorList>
            <person name="Wen M."/>
            <person name="Zahm M."/>
            <person name="Roques C."/>
            <person name="Cabau C."/>
            <person name="Klopp C."/>
            <person name="Donnadieu C."/>
            <person name="Jouanno E."/>
            <person name="Avarre J.-C."/>
            <person name="Campet M."/>
            <person name="Ha T."/>
            <person name="Dugue R."/>
            <person name="Lampietro C."/>
            <person name="Louis A."/>
            <person name="Herpin A."/>
            <person name="Echchiki A."/>
            <person name="Berthelot C."/>
            <person name="Parey E."/>
            <person name="Roest-Crollius H."/>
            <person name="Braasch I."/>
            <person name="Postlethwait J.H."/>
            <person name="Bobe J."/>
            <person name="Montfort J."/>
            <person name="Bouchez O."/>
            <person name="Begum T."/>
            <person name="Schartl M."/>
            <person name="Gustiano R."/>
            <person name="Guiguen Y."/>
        </authorList>
    </citation>
    <scope>NUCLEOTIDE SEQUENCE</scope>
    <source>
        <strain evidence="1">Pdj_M5554</strain>
    </source>
</reference>
<dbReference type="Proteomes" id="UP000830395">
    <property type="component" value="Chromosome 28"/>
</dbReference>
<accession>A0ACC5ZMN0</accession>
<protein>
    <submittedName>
        <fullName evidence="1">Uncharacterized protein</fullName>
    </submittedName>
</protein>
<comment type="caution">
    <text evidence="1">The sequence shown here is derived from an EMBL/GenBank/DDBJ whole genome shotgun (WGS) entry which is preliminary data.</text>
</comment>
<name>A0ACC5ZMN0_9TELE</name>
<organism evidence="1 2">
    <name type="scientific">Pangasius djambal</name>
    <dbReference type="NCBI Taxonomy" id="1691987"/>
    <lineage>
        <taxon>Eukaryota</taxon>
        <taxon>Metazoa</taxon>
        <taxon>Chordata</taxon>
        <taxon>Craniata</taxon>
        <taxon>Vertebrata</taxon>
        <taxon>Euteleostomi</taxon>
        <taxon>Actinopterygii</taxon>
        <taxon>Neopterygii</taxon>
        <taxon>Teleostei</taxon>
        <taxon>Ostariophysi</taxon>
        <taxon>Siluriformes</taxon>
        <taxon>Pangasiidae</taxon>
        <taxon>Pangasius</taxon>
    </lineage>
</organism>
<keyword evidence="2" id="KW-1185">Reference proteome</keyword>
<sequence length="259" mass="28685">MSVGLKYTYVPELSNPQTKEFKLLADLVVKVLDQIYKALYGPLFIRTIVLAFKPQSKRADENTQAEVQLVFNENSTKPVPAGEEVVNALKEVAENNNNFNVQFDANSITVINEPYNIPVQFRTNGTFVVDLSNTNSDLFTNRSIMIKTGLTPFFTDDFPTAFSILTMKNYSNGGPKGNSDSILNFMDLAFARSGELPNNTQIGETMLRAARNNSLPFKIFTNDIIVNGTLISSSDVSSKISVLMACFMVAVSLLFTWSS</sequence>
<evidence type="ECO:0000313" key="2">
    <source>
        <dbReference type="Proteomes" id="UP000830395"/>
    </source>
</evidence>
<gene>
    <name evidence="1" type="ORF">PDJAM_G00171760</name>
</gene>